<dbReference type="AlphaFoldDB" id="A0A1Y6CTB9"/>
<dbReference type="SUPFAM" id="SSF159594">
    <property type="entry name" value="XCC0632-like"/>
    <property type="match status" value="1"/>
</dbReference>
<feature type="domain" description="ABC-type transport auxiliary lipoprotein component" evidence="2">
    <location>
        <begin position="28"/>
        <end position="189"/>
    </location>
</feature>
<evidence type="ECO:0000313" key="4">
    <source>
        <dbReference type="Proteomes" id="UP000192923"/>
    </source>
</evidence>
<dbReference type="EMBL" id="FXAM01000001">
    <property type="protein sequence ID" value="SMF93556.1"/>
    <property type="molecule type" value="Genomic_DNA"/>
</dbReference>
<dbReference type="OrthoDB" id="7063250at2"/>
<organism evidence="3 4">
    <name type="scientific">Methylomagnum ishizawai</name>
    <dbReference type="NCBI Taxonomy" id="1760988"/>
    <lineage>
        <taxon>Bacteria</taxon>
        <taxon>Pseudomonadati</taxon>
        <taxon>Pseudomonadota</taxon>
        <taxon>Gammaproteobacteria</taxon>
        <taxon>Methylococcales</taxon>
        <taxon>Methylococcaceae</taxon>
        <taxon>Methylomagnum</taxon>
    </lineage>
</organism>
<evidence type="ECO:0000259" key="2">
    <source>
        <dbReference type="Pfam" id="PF03886"/>
    </source>
</evidence>
<sequence length="200" mass="21568">MRRSFLILAYAVLLSAAGCGSTPPTRFYTLAPLQASGAKAEAAGLGLALGLGPVELPKSMDRPQIVTRSGANELQLAEFDRWAEPVQDNVVQVLAENLSLLLPGQKVVIYPWNRSQEIDYQVAVRVVRYDRADSGDVVLKARWSVSSPTNDNELLAREASYTAHPAGPDYRATVEAMNHALNDLSRDVAAAVKGLRGAPL</sequence>
<gene>
    <name evidence="3" type="ORF">SAMN02949497_0843</name>
</gene>
<reference evidence="3 4" key="1">
    <citation type="submission" date="2016-12" db="EMBL/GenBank/DDBJ databases">
        <authorList>
            <person name="Song W.-J."/>
            <person name="Kurnit D.M."/>
        </authorList>
    </citation>
    <scope>NUCLEOTIDE SEQUENCE [LARGE SCALE GENOMIC DNA]</scope>
    <source>
        <strain evidence="3 4">175</strain>
    </source>
</reference>
<accession>A0A1Y6CTB9</accession>
<dbReference type="InterPro" id="IPR005586">
    <property type="entry name" value="ABC_trans_aux"/>
</dbReference>
<dbReference type="Pfam" id="PF03886">
    <property type="entry name" value="ABC_trans_aux"/>
    <property type="match status" value="1"/>
</dbReference>
<proteinExistence type="predicted"/>
<keyword evidence="4" id="KW-1185">Reference proteome</keyword>
<evidence type="ECO:0000313" key="3">
    <source>
        <dbReference type="EMBL" id="SMF93556.1"/>
    </source>
</evidence>
<keyword evidence="1" id="KW-0732">Signal</keyword>
<name>A0A1Y6CTB9_9GAMM</name>
<dbReference type="STRING" id="1760988.SAMN02949497_0843"/>
<feature type="chain" id="PRO_5012915675" description="ABC-type transport auxiliary lipoprotein component domain-containing protein" evidence="1">
    <location>
        <begin position="22"/>
        <end position="200"/>
    </location>
</feature>
<dbReference type="PROSITE" id="PS51257">
    <property type="entry name" value="PROKAR_LIPOPROTEIN"/>
    <property type="match status" value="1"/>
</dbReference>
<feature type="signal peptide" evidence="1">
    <location>
        <begin position="1"/>
        <end position="21"/>
    </location>
</feature>
<dbReference type="RefSeq" id="WP_125468787.1">
    <property type="nucleotide sequence ID" value="NZ_FXAM01000001.1"/>
</dbReference>
<evidence type="ECO:0000256" key="1">
    <source>
        <dbReference type="SAM" id="SignalP"/>
    </source>
</evidence>
<dbReference type="Gene3D" id="3.40.50.10610">
    <property type="entry name" value="ABC-type transport auxiliary lipoprotein component"/>
    <property type="match status" value="1"/>
</dbReference>
<dbReference type="Proteomes" id="UP000192923">
    <property type="component" value="Unassembled WGS sequence"/>
</dbReference>
<protein>
    <recommendedName>
        <fullName evidence="2">ABC-type transport auxiliary lipoprotein component domain-containing protein</fullName>
    </recommendedName>
</protein>